<comment type="subcellular location">
    <subcellularLocation>
        <location evidence="1">Cell membrane</location>
        <topology evidence="1">Multi-pass membrane protein</topology>
    </subcellularLocation>
</comment>
<dbReference type="GO" id="GO:0071111">
    <property type="term" value="F:cyclic-guanylate-specific phosphodiesterase activity"/>
    <property type="evidence" value="ECO:0007669"/>
    <property type="project" value="InterPro"/>
</dbReference>
<dbReference type="CDD" id="cd12912">
    <property type="entry name" value="PDC2_MCP_like"/>
    <property type="match status" value="1"/>
</dbReference>
<feature type="domain" description="EAL" evidence="7">
    <location>
        <begin position="573"/>
        <end position="827"/>
    </location>
</feature>
<dbReference type="GO" id="GO:0005886">
    <property type="term" value="C:plasma membrane"/>
    <property type="evidence" value="ECO:0007669"/>
    <property type="project" value="UniProtKB-SubCell"/>
</dbReference>
<keyword evidence="10" id="KW-1185">Reference proteome</keyword>
<evidence type="ECO:0000256" key="4">
    <source>
        <dbReference type="ARBA" id="ARBA00022989"/>
    </source>
</evidence>
<keyword evidence="3 6" id="KW-0812">Transmembrane</keyword>
<dbReference type="PANTHER" id="PTHR33121">
    <property type="entry name" value="CYCLIC DI-GMP PHOSPHODIESTERASE PDEF"/>
    <property type="match status" value="1"/>
</dbReference>
<dbReference type="SMART" id="SM01049">
    <property type="entry name" value="Cache_2"/>
    <property type="match status" value="2"/>
</dbReference>
<dbReference type="EMBL" id="SZVP01000002">
    <property type="protein sequence ID" value="TMM47084.1"/>
    <property type="molecule type" value="Genomic_DNA"/>
</dbReference>
<evidence type="ECO:0000259" key="8">
    <source>
        <dbReference type="PROSITE" id="PS50887"/>
    </source>
</evidence>
<evidence type="ECO:0000256" key="6">
    <source>
        <dbReference type="SAM" id="Phobius"/>
    </source>
</evidence>
<feature type="transmembrane region" description="Helical" evidence="6">
    <location>
        <begin position="347"/>
        <end position="372"/>
    </location>
</feature>
<dbReference type="Proteomes" id="UP000307702">
    <property type="component" value="Unassembled WGS sequence"/>
</dbReference>
<dbReference type="PROSITE" id="PS50883">
    <property type="entry name" value="EAL"/>
    <property type="match status" value="1"/>
</dbReference>
<dbReference type="Pfam" id="PF00563">
    <property type="entry name" value="EAL"/>
    <property type="match status" value="1"/>
</dbReference>
<dbReference type="InterPro" id="IPR004010">
    <property type="entry name" value="Double_Cache_2"/>
</dbReference>
<dbReference type="InterPro" id="IPR050706">
    <property type="entry name" value="Cyclic-di-GMP_PDE-like"/>
</dbReference>
<comment type="caution">
    <text evidence="9">The sequence shown here is derived from an EMBL/GenBank/DDBJ whole genome shotgun (WGS) entry which is preliminary data.</text>
</comment>
<dbReference type="InterPro" id="IPR029787">
    <property type="entry name" value="Nucleotide_cyclase"/>
</dbReference>
<dbReference type="AlphaFoldDB" id="A0A8H2JNF9"/>
<feature type="transmembrane region" description="Helical" evidence="6">
    <location>
        <begin position="7"/>
        <end position="31"/>
    </location>
</feature>
<dbReference type="Gene3D" id="3.20.20.450">
    <property type="entry name" value="EAL domain"/>
    <property type="match status" value="1"/>
</dbReference>
<feature type="domain" description="GGDEF" evidence="8">
    <location>
        <begin position="431"/>
        <end position="564"/>
    </location>
</feature>
<keyword evidence="4 6" id="KW-1133">Transmembrane helix</keyword>
<dbReference type="Pfam" id="PF08269">
    <property type="entry name" value="dCache_2"/>
    <property type="match status" value="1"/>
</dbReference>
<evidence type="ECO:0000256" key="1">
    <source>
        <dbReference type="ARBA" id="ARBA00004651"/>
    </source>
</evidence>
<dbReference type="SUPFAM" id="SSF141868">
    <property type="entry name" value="EAL domain-like"/>
    <property type="match status" value="1"/>
</dbReference>
<dbReference type="InterPro" id="IPR035919">
    <property type="entry name" value="EAL_sf"/>
</dbReference>
<dbReference type="SMART" id="SM00052">
    <property type="entry name" value="EAL"/>
    <property type="match status" value="1"/>
</dbReference>
<evidence type="ECO:0000313" key="10">
    <source>
        <dbReference type="Proteomes" id="UP000307702"/>
    </source>
</evidence>
<organism evidence="9 10">
    <name type="scientific">Colwellia ponticola</name>
    <dbReference type="NCBI Taxonomy" id="2304625"/>
    <lineage>
        <taxon>Bacteria</taxon>
        <taxon>Pseudomonadati</taxon>
        <taxon>Pseudomonadota</taxon>
        <taxon>Gammaproteobacteria</taxon>
        <taxon>Alteromonadales</taxon>
        <taxon>Colwelliaceae</taxon>
        <taxon>Colwellia</taxon>
    </lineage>
</organism>
<dbReference type="SMART" id="SM00267">
    <property type="entry name" value="GGDEF"/>
    <property type="match status" value="1"/>
</dbReference>
<dbReference type="CDD" id="cd01948">
    <property type="entry name" value="EAL"/>
    <property type="match status" value="1"/>
</dbReference>
<accession>A0A8H2JNF9</accession>
<protein>
    <submittedName>
        <fullName evidence="9">EAL domain-containing protein</fullName>
    </submittedName>
</protein>
<dbReference type="PROSITE" id="PS51257">
    <property type="entry name" value="PROKAR_LIPOPROTEIN"/>
    <property type="match status" value="1"/>
</dbReference>
<dbReference type="PANTHER" id="PTHR33121:SF70">
    <property type="entry name" value="SIGNALING PROTEIN YKOW"/>
    <property type="match status" value="1"/>
</dbReference>
<evidence type="ECO:0000259" key="7">
    <source>
        <dbReference type="PROSITE" id="PS50883"/>
    </source>
</evidence>
<dbReference type="InterPro" id="IPR033480">
    <property type="entry name" value="sCache_2"/>
</dbReference>
<dbReference type="NCBIfam" id="TIGR00254">
    <property type="entry name" value="GGDEF"/>
    <property type="match status" value="1"/>
</dbReference>
<name>A0A8H2JNF9_9GAMM</name>
<evidence type="ECO:0000256" key="5">
    <source>
        <dbReference type="ARBA" id="ARBA00023136"/>
    </source>
</evidence>
<dbReference type="Gene3D" id="3.30.70.270">
    <property type="match status" value="1"/>
</dbReference>
<dbReference type="InterPro" id="IPR001633">
    <property type="entry name" value="EAL_dom"/>
</dbReference>
<dbReference type="PROSITE" id="PS50887">
    <property type="entry name" value="GGDEF"/>
    <property type="match status" value="1"/>
</dbReference>
<proteinExistence type="predicted"/>
<gene>
    <name evidence="9" type="ORF">FCS21_03650</name>
</gene>
<keyword evidence="2" id="KW-1003">Cell membrane</keyword>
<reference evidence="9 10" key="1">
    <citation type="submission" date="2019-05" db="EMBL/GenBank/DDBJ databases">
        <title>Colwellia ponticola sp. nov., isolated from seawater.</title>
        <authorList>
            <person name="Yoon J.-H."/>
        </authorList>
    </citation>
    <scope>NUCLEOTIDE SEQUENCE [LARGE SCALE GENOMIC DNA]</scope>
    <source>
        <strain evidence="9 10">OISW-25</strain>
    </source>
</reference>
<dbReference type="InterPro" id="IPR000160">
    <property type="entry name" value="GGDEF_dom"/>
</dbReference>
<dbReference type="OrthoDB" id="8416215at2"/>
<dbReference type="CDD" id="cd01949">
    <property type="entry name" value="GGDEF"/>
    <property type="match status" value="1"/>
</dbReference>
<evidence type="ECO:0000313" key="9">
    <source>
        <dbReference type="EMBL" id="TMM47084.1"/>
    </source>
</evidence>
<sequence length="829" mass="94821">MVHDEKLLQLIKVIPPVIVTIFACIAIFIVINHNRTQLTADIESLQKNFIASEKEMIKAQVKQLVQQTSYERDSTEALLKNDIKNYIYQAHNIATSIYKENQHKPEQEVKRLITTALRDIRFNEQRGYFFIYSVDGQSILHPILPQMEGTSKADLQDSRGNYIVRELATLSKRYGESFYHWWFVKPENKSKEFEKIGFGKYFAPYDWFIGTGEYLVDVENDIKQRLIKRISNMSFGENRYIFLLDYQGNMLSHINKDLQGTNLLAHPDSSIVNITQQLIAIAEQGEGYLEYMNFLVPSTGKPGEKISFVSGFPQWNWVIGTGFYKGETDKYLAKREQDIAQENQSQLLTLLALSLFVTVFFISLSLLLSNYLSKRFTLYKEKMNIDFNELNEVKLQSQYQALHDVLTGLPNRMQLDQQISQGITLSKQSNKSLAVMFIDLDDFKKINDLHGHSVGDNLLKFLGGAFKKVLTDRDSVVRFGGDEFIFCFPALSNKAQAQQKVAQIQKIFAQEFIIKGKSIYSSCSVGVAMYPSDGNVAEELISKADIVLYKSKAQQKGRSLFFNESINKQVKRDFLIESELREALSKNEFSVLYQPQISVDSGKIVAVEALIRWYNKILGHVSPDEFIQVAEDIGMIHDIGSFVIEQALQDILHYNVKHNATLELSLNISPKQLIETNFAEQMIAAIEQFSFKANLVTLEITENIFISDLDKVQPILKRLRDHGFRLSLDDFGTGYSSLSYLSNLPMNEIKIDRSFINKLLVSSQSEALVKTIIAIGQFYNLTVVAEGVESKAQFERLKHYNCDLIQGYYFDRPLSIIDLHAKYSTHDVS</sequence>
<dbReference type="InterPro" id="IPR043128">
    <property type="entry name" value="Rev_trsase/Diguanyl_cyclase"/>
</dbReference>
<evidence type="ECO:0000256" key="3">
    <source>
        <dbReference type="ARBA" id="ARBA00022692"/>
    </source>
</evidence>
<dbReference type="SUPFAM" id="SSF55073">
    <property type="entry name" value="Nucleotide cyclase"/>
    <property type="match status" value="1"/>
</dbReference>
<evidence type="ECO:0000256" key="2">
    <source>
        <dbReference type="ARBA" id="ARBA00022475"/>
    </source>
</evidence>
<dbReference type="Pfam" id="PF00990">
    <property type="entry name" value="GGDEF"/>
    <property type="match status" value="1"/>
</dbReference>
<dbReference type="Gene3D" id="3.30.450.20">
    <property type="entry name" value="PAS domain"/>
    <property type="match status" value="2"/>
</dbReference>
<keyword evidence="5 6" id="KW-0472">Membrane</keyword>